<dbReference type="Proteomes" id="UP000002059">
    <property type="component" value="Partially assembled WGS sequence"/>
</dbReference>
<dbReference type="AlphaFoldDB" id="C1H0F5"/>
<dbReference type="GeneID" id="9097117"/>
<dbReference type="OrthoDB" id="4153866at2759"/>
<evidence type="ECO:0000256" key="1">
    <source>
        <dbReference type="ARBA" id="ARBA00008858"/>
    </source>
</evidence>
<dbReference type="SUPFAM" id="SSF51695">
    <property type="entry name" value="PLC-like phosphodiesterases"/>
    <property type="match status" value="1"/>
</dbReference>
<evidence type="ECO:0000313" key="4">
    <source>
        <dbReference type="Proteomes" id="UP000002059"/>
    </source>
</evidence>
<dbReference type="KEGG" id="pbl:PAAG_04249"/>
<sequence>MLLVAAVPIIFLSFHLARVVAAVPGSSSLQNILKNTDRSDLYGYPTDLTRGIIPIPVHSHNDYWRDLPFYSALSAGCMSIEADVWLYDGELLVGHDQSSLTRSRTLQSLYIDPIMDVLRRQNPHNPYLSEETRNGVYDADPSQTLYLFIDVKTSGPKTWPHVIAALEPLRHANYLTTLRNNDTLTPGPVTVIGTGNTPLNLVGPVTNRDYFYDGPLADLDKEGFEDITKFVSPIASTNLEYAIGGGGVGGGSGRRRHAIPLWAPGEGYQEGNGRGKGEEMEWLNSQQLEKLRGQIEAAKKKGIGARYWGTPGWPVRVRNEVWRMLLREGVALVNADDLDGVQGYF</sequence>
<protein>
    <recommendedName>
        <fullName evidence="5">Altered inheritance of mitochondria protein 6</fullName>
    </recommendedName>
</protein>
<dbReference type="STRING" id="502779.C1H0F5"/>
<comment type="similarity">
    <text evidence="1">Belongs to the AIM6 family.</text>
</comment>
<reference evidence="3 4" key="1">
    <citation type="journal article" date="2011" name="PLoS Genet.">
        <title>Comparative genomic analysis of human fungal pathogens causing paracoccidioidomycosis.</title>
        <authorList>
            <person name="Desjardins C.A."/>
            <person name="Champion M.D."/>
            <person name="Holder J.W."/>
            <person name="Muszewska A."/>
            <person name="Goldberg J."/>
            <person name="Bailao A.M."/>
            <person name="Brigido M.M."/>
            <person name="Ferreira M.E."/>
            <person name="Garcia A.M."/>
            <person name="Grynberg M."/>
            <person name="Gujja S."/>
            <person name="Heiman D.I."/>
            <person name="Henn M.R."/>
            <person name="Kodira C.D."/>
            <person name="Leon-Narvaez H."/>
            <person name="Longo L.V."/>
            <person name="Ma L.J."/>
            <person name="Malavazi I."/>
            <person name="Matsuo A.L."/>
            <person name="Morais F.V."/>
            <person name="Pereira M."/>
            <person name="Rodriguez-Brito S."/>
            <person name="Sakthikumar S."/>
            <person name="Salem-Izacc S.M."/>
            <person name="Sykes S.M."/>
            <person name="Teixeira M.M."/>
            <person name="Vallejo M.C."/>
            <person name="Walter M.E."/>
            <person name="Yandava C."/>
            <person name="Young S."/>
            <person name="Zeng Q."/>
            <person name="Zucker J."/>
            <person name="Felipe M.S."/>
            <person name="Goldman G.H."/>
            <person name="Haas B.J."/>
            <person name="McEwen J.G."/>
            <person name="Nino-Vega G."/>
            <person name="Puccia R."/>
            <person name="San-Blas G."/>
            <person name="Soares C.M."/>
            <person name="Birren B.W."/>
            <person name="Cuomo C.A."/>
        </authorList>
    </citation>
    <scope>NUCLEOTIDE SEQUENCE [LARGE SCALE GENOMIC DNA]</scope>
    <source>
        <strain evidence="4">ATCC MYA-826 / Pb01</strain>
    </source>
</reference>
<dbReference type="eggNOG" id="ENOG502RXNI">
    <property type="taxonomic scope" value="Eukaryota"/>
</dbReference>
<name>C1H0F5_PARBA</name>
<dbReference type="EMBL" id="KN294001">
    <property type="protein sequence ID" value="EEH33196.2"/>
    <property type="molecule type" value="Genomic_DNA"/>
</dbReference>
<dbReference type="RefSeq" id="XP_002793977.2">
    <property type="nucleotide sequence ID" value="XM_002793931.2"/>
</dbReference>
<accession>C1H0F5</accession>
<dbReference type="GO" id="GO:0006629">
    <property type="term" value="P:lipid metabolic process"/>
    <property type="evidence" value="ECO:0007669"/>
    <property type="project" value="InterPro"/>
</dbReference>
<evidence type="ECO:0000313" key="3">
    <source>
        <dbReference type="EMBL" id="EEH33196.2"/>
    </source>
</evidence>
<dbReference type="InterPro" id="IPR017946">
    <property type="entry name" value="PLC-like_Pdiesterase_TIM-brl"/>
</dbReference>
<keyword evidence="2" id="KW-0732">Signal</keyword>
<keyword evidence="4" id="KW-1185">Reference proteome</keyword>
<dbReference type="InterPro" id="IPR051236">
    <property type="entry name" value="HAT_RTT109-like"/>
</dbReference>
<feature type="signal peptide" evidence="2">
    <location>
        <begin position="1"/>
        <end position="22"/>
    </location>
</feature>
<dbReference type="PANTHER" id="PTHR31571:SF5">
    <property type="entry name" value="ALTERED INHERITANCE OF MITOCHONDRIA PROTEIN 6"/>
    <property type="match status" value="1"/>
</dbReference>
<evidence type="ECO:0000256" key="2">
    <source>
        <dbReference type="SAM" id="SignalP"/>
    </source>
</evidence>
<feature type="chain" id="PRO_5002910215" description="Altered inheritance of mitochondria protein 6" evidence="2">
    <location>
        <begin position="23"/>
        <end position="345"/>
    </location>
</feature>
<dbReference type="GO" id="GO:0008081">
    <property type="term" value="F:phosphoric diester hydrolase activity"/>
    <property type="evidence" value="ECO:0007669"/>
    <property type="project" value="InterPro"/>
</dbReference>
<dbReference type="HOGENOM" id="CLU_031561_1_0_1"/>
<dbReference type="VEuPathDB" id="FungiDB:PAAG_04249"/>
<gene>
    <name evidence="3" type="ORF">PAAG_04249</name>
</gene>
<evidence type="ECO:0008006" key="5">
    <source>
        <dbReference type="Google" id="ProtNLM"/>
    </source>
</evidence>
<dbReference type="OMA" id="HANYLTT"/>
<proteinExistence type="inferred from homology"/>
<organism evidence="3 4">
    <name type="scientific">Paracoccidioides lutzii (strain ATCC MYA-826 / Pb01)</name>
    <name type="common">Paracoccidioides brasiliensis</name>
    <dbReference type="NCBI Taxonomy" id="502779"/>
    <lineage>
        <taxon>Eukaryota</taxon>
        <taxon>Fungi</taxon>
        <taxon>Dikarya</taxon>
        <taxon>Ascomycota</taxon>
        <taxon>Pezizomycotina</taxon>
        <taxon>Eurotiomycetes</taxon>
        <taxon>Eurotiomycetidae</taxon>
        <taxon>Onygenales</taxon>
        <taxon>Ajellomycetaceae</taxon>
        <taxon>Paracoccidioides</taxon>
    </lineage>
</organism>
<dbReference type="PANTHER" id="PTHR31571">
    <property type="entry name" value="ALTERED INHERITANCE OF MITOCHONDRIA PROTEIN 6"/>
    <property type="match status" value="1"/>
</dbReference>